<keyword evidence="3" id="KW-0560">Oxidoreductase</keyword>
<evidence type="ECO:0000256" key="3">
    <source>
        <dbReference type="ARBA" id="ARBA00023002"/>
    </source>
</evidence>
<dbReference type="OrthoDB" id="9794954at2"/>
<dbReference type="PANTHER" id="PTHR43255:SF1">
    <property type="entry name" value="IRON-SULFUR-BINDING OXIDOREDUCTASE FADF-RELATED"/>
    <property type="match status" value="1"/>
</dbReference>
<dbReference type="InterPro" id="IPR009051">
    <property type="entry name" value="Helical_ferredxn"/>
</dbReference>
<keyword evidence="9" id="KW-1185">Reference proteome</keyword>
<dbReference type="PANTHER" id="PTHR43255">
    <property type="entry name" value="IRON-SULFUR-BINDING OXIDOREDUCTASE FADF-RELATED-RELATED"/>
    <property type="match status" value="1"/>
</dbReference>
<keyword evidence="6" id="KW-0472">Membrane</keyword>
<evidence type="ECO:0000313" key="8">
    <source>
        <dbReference type="EMBL" id="PWA10654.1"/>
    </source>
</evidence>
<proteinExistence type="predicted"/>
<evidence type="ECO:0000256" key="5">
    <source>
        <dbReference type="ARBA" id="ARBA00023014"/>
    </source>
</evidence>
<dbReference type="AlphaFoldDB" id="A0A2U1K0E0"/>
<dbReference type="RefSeq" id="WP_116554918.1">
    <property type="nucleotide sequence ID" value="NZ_QCZG01000021.1"/>
</dbReference>
<dbReference type="GO" id="GO:0046872">
    <property type="term" value="F:metal ion binding"/>
    <property type="evidence" value="ECO:0007669"/>
    <property type="project" value="UniProtKB-KW"/>
</dbReference>
<dbReference type="Proteomes" id="UP000245998">
    <property type="component" value="Unassembled WGS sequence"/>
</dbReference>
<dbReference type="GO" id="GO:0005886">
    <property type="term" value="C:plasma membrane"/>
    <property type="evidence" value="ECO:0007669"/>
    <property type="project" value="TreeGrafter"/>
</dbReference>
<dbReference type="SUPFAM" id="SSF103501">
    <property type="entry name" value="Respiratory nitrate reductase 1 gamma chain"/>
    <property type="match status" value="1"/>
</dbReference>
<dbReference type="Gene3D" id="1.10.1060.10">
    <property type="entry name" value="Alpha-helical ferredoxin"/>
    <property type="match status" value="2"/>
</dbReference>
<evidence type="ECO:0000256" key="4">
    <source>
        <dbReference type="ARBA" id="ARBA00023004"/>
    </source>
</evidence>
<keyword evidence="2" id="KW-0479">Metal-binding</keyword>
<accession>A0A2U1K0E0</accession>
<feature type="transmembrane region" description="Helical" evidence="6">
    <location>
        <begin position="153"/>
        <end position="176"/>
    </location>
</feature>
<protein>
    <recommendedName>
        <fullName evidence="7">4Fe-4S ferredoxin-type domain-containing protein</fullName>
    </recommendedName>
</protein>
<dbReference type="InterPro" id="IPR036197">
    <property type="entry name" value="NarG-like_sf"/>
</dbReference>
<gene>
    <name evidence="8" type="ORF">DCC39_10820</name>
</gene>
<organism evidence="8 9">
    <name type="scientific">Pueribacillus theae</name>
    <dbReference type="NCBI Taxonomy" id="2171751"/>
    <lineage>
        <taxon>Bacteria</taxon>
        <taxon>Bacillati</taxon>
        <taxon>Bacillota</taxon>
        <taxon>Bacilli</taxon>
        <taxon>Bacillales</taxon>
        <taxon>Bacillaceae</taxon>
        <taxon>Pueribacillus</taxon>
    </lineage>
</organism>
<dbReference type="PROSITE" id="PS51379">
    <property type="entry name" value="4FE4S_FER_2"/>
    <property type="match status" value="1"/>
</dbReference>
<dbReference type="Gene3D" id="1.20.950.20">
    <property type="entry name" value="Transmembrane di-heme cytochromes, Chain C"/>
    <property type="match status" value="1"/>
</dbReference>
<feature type="transmembrane region" description="Helical" evidence="6">
    <location>
        <begin position="202"/>
        <end position="222"/>
    </location>
</feature>
<reference evidence="8 9" key="1">
    <citation type="submission" date="2018-04" db="EMBL/GenBank/DDBJ databases">
        <title>Camelliibacillus theae gen. nov., sp. nov., isolated from Pu'er tea.</title>
        <authorList>
            <person name="Niu L."/>
        </authorList>
    </citation>
    <scope>NUCLEOTIDE SEQUENCE [LARGE SCALE GENOMIC DNA]</scope>
    <source>
        <strain evidence="8 9">T8</strain>
    </source>
</reference>
<dbReference type="Pfam" id="PF02754">
    <property type="entry name" value="CCG"/>
    <property type="match status" value="2"/>
</dbReference>
<feature type="domain" description="4Fe-4S ferredoxin-type" evidence="7">
    <location>
        <begin position="271"/>
        <end position="301"/>
    </location>
</feature>
<evidence type="ECO:0000256" key="6">
    <source>
        <dbReference type="SAM" id="Phobius"/>
    </source>
</evidence>
<feature type="transmembrane region" description="Helical" evidence="6">
    <location>
        <begin position="74"/>
        <end position="95"/>
    </location>
</feature>
<keyword evidence="5" id="KW-0411">Iron-sulfur</keyword>
<dbReference type="InterPro" id="IPR017896">
    <property type="entry name" value="4Fe4S_Fe-S-bd"/>
</dbReference>
<dbReference type="SUPFAM" id="SSF46548">
    <property type="entry name" value="alpha-helical ferredoxin"/>
    <property type="match status" value="1"/>
</dbReference>
<dbReference type="InterPro" id="IPR051460">
    <property type="entry name" value="HdrC_iron-sulfur_subunit"/>
</dbReference>
<evidence type="ECO:0000313" key="9">
    <source>
        <dbReference type="Proteomes" id="UP000245998"/>
    </source>
</evidence>
<comment type="caution">
    <text evidence="8">The sequence shown here is derived from an EMBL/GenBank/DDBJ whole genome shotgun (WGS) entry which is preliminary data.</text>
</comment>
<evidence type="ECO:0000259" key="7">
    <source>
        <dbReference type="PROSITE" id="PS51379"/>
    </source>
</evidence>
<dbReference type="GO" id="GO:0051539">
    <property type="term" value="F:4 iron, 4 sulfur cluster binding"/>
    <property type="evidence" value="ECO:0007669"/>
    <property type="project" value="UniProtKB-KW"/>
</dbReference>
<feature type="transmembrane region" description="Helical" evidence="6">
    <location>
        <begin position="115"/>
        <end position="133"/>
    </location>
</feature>
<keyword evidence="1" id="KW-0004">4Fe-4S</keyword>
<evidence type="ECO:0000256" key="2">
    <source>
        <dbReference type="ARBA" id="ARBA00022723"/>
    </source>
</evidence>
<name>A0A2U1K0E0_9BACI</name>
<dbReference type="EMBL" id="QCZG01000021">
    <property type="protein sequence ID" value="PWA10654.1"/>
    <property type="molecule type" value="Genomic_DNA"/>
</dbReference>
<feature type="transmembrane region" description="Helical" evidence="6">
    <location>
        <begin position="6"/>
        <end position="32"/>
    </location>
</feature>
<dbReference type="PROSITE" id="PS00198">
    <property type="entry name" value="4FE4S_FER_1"/>
    <property type="match status" value="1"/>
</dbReference>
<evidence type="ECO:0000256" key="1">
    <source>
        <dbReference type="ARBA" id="ARBA00022485"/>
    </source>
</evidence>
<dbReference type="GO" id="GO:0016491">
    <property type="term" value="F:oxidoreductase activity"/>
    <property type="evidence" value="ECO:0007669"/>
    <property type="project" value="UniProtKB-KW"/>
</dbReference>
<dbReference type="InterPro" id="IPR004017">
    <property type="entry name" value="Cys_rich_dom"/>
</dbReference>
<keyword evidence="4" id="KW-0408">Iron</keyword>
<dbReference type="InterPro" id="IPR017900">
    <property type="entry name" value="4Fe4S_Fe_S_CS"/>
</dbReference>
<keyword evidence="6" id="KW-1133">Transmembrane helix</keyword>
<keyword evidence="6" id="KW-0812">Transmembrane</keyword>
<sequence>MPGSTLLFVIFVLAATAVIAYGVYAFVYSIYIRYRYMSLGQKSEEHHDWDERLRVTFRQVLGHSKILKDRKSGIMHLFIFYGFFVVQLGAFELIIKGFVPDFRWPFGGLYPFYTLSQEFTVMAVIVAILYAAYRRFIERLPRLKPNLKATLVIYFIAGLMLSVLLSLAFEAIWLGLEPSWIRPFSSVFQLLFSFFPPSAAHWLFYFFWWAHLLILLSFMVYVPQSKHAHLLFAPFNILFSRMGPPSKMQPIDFTDETAEEFGVGRVEQFTRGELLDTYACVECGRCTNMCPGSNTGKMLSPMHIMTKIRDHLNEKGEVITSKSPWTTGRILGNPKGMVHAMEDVPFAHGAPDGFQPDPELHTDIRPTLHNQAKSFHLKDGDVMKINLIGDVVTEQEIWACTTCRNCEDQCPVGNEHLSLIYGMRRHLVLTQGSMPAEAQRMMSNIERQSNPWGLSRKDRVKWREERPDLTIPTVKETDDFEYLFWVGSMASYDDRSKKIAFDFVKIMNEAGIKFAILGNQEKSTGDTVRRLGNEYLFQDLAEKNIKTIEKYNVKKIVTIDPHIYNVLKNEYPDFGLKDVEIYHHTQLIERLLKENKLPLTKEVNERVVYHDSCYIGRYNGIYDVPRSILKSIPGVTLLEMGRNKEDGMCCGAGGGRMWMEEDEGLRVNETRVKQAMNREPTIIGSNCPYCLTMMSDGVKALDAQNVGTFDLAELVVKAMG</sequence>